<dbReference type="PROSITE" id="PS51440">
    <property type="entry name" value="TIM_2"/>
    <property type="match status" value="1"/>
</dbReference>
<dbReference type="Pfam" id="PF00121">
    <property type="entry name" value="TIM"/>
    <property type="match status" value="1"/>
</dbReference>
<dbReference type="CDD" id="cd00311">
    <property type="entry name" value="TIM"/>
    <property type="match status" value="1"/>
</dbReference>
<comment type="pathway">
    <text evidence="7 8">Carbohydrate degradation; glycolysis; D-glyceraldehyde 3-phosphate from glycerone phosphate: step 1/1.</text>
</comment>
<dbReference type="InterPro" id="IPR022896">
    <property type="entry name" value="TrioseP_Isoase_bac/euk"/>
</dbReference>
<keyword evidence="6 7" id="KW-0413">Isomerase</keyword>
<comment type="pathway">
    <text evidence="1">Carbohydrate metabolism; erythritol degradation.</text>
</comment>
<keyword evidence="3 7" id="KW-0312">Gluconeogenesis</keyword>
<keyword evidence="4 7" id="KW-0963">Cytoplasm</keyword>
<dbReference type="SUPFAM" id="SSF51351">
    <property type="entry name" value="Triosephosphate isomerase (TIM)"/>
    <property type="match status" value="1"/>
</dbReference>
<accession>A0ABT3T623</accession>
<comment type="catalytic activity">
    <reaction evidence="7 8">
        <text>D-glyceraldehyde 3-phosphate = dihydroxyacetone phosphate</text>
        <dbReference type="Rhea" id="RHEA:18585"/>
        <dbReference type="ChEBI" id="CHEBI:57642"/>
        <dbReference type="ChEBI" id="CHEBI:59776"/>
        <dbReference type="EC" id="5.3.1.1"/>
    </reaction>
</comment>
<dbReference type="PANTHER" id="PTHR21139">
    <property type="entry name" value="TRIOSEPHOSPHATE ISOMERASE"/>
    <property type="match status" value="1"/>
</dbReference>
<protein>
    <recommendedName>
        <fullName evidence="7 8">Triosephosphate isomerase</fullName>
        <shortName evidence="7">TIM</shortName>
        <shortName evidence="7">TPI</shortName>
        <ecNumber evidence="7 8">5.3.1.1</ecNumber>
    </recommendedName>
    <alternativeName>
        <fullName evidence="7">Triose-phosphate isomerase</fullName>
    </alternativeName>
</protein>
<dbReference type="NCBIfam" id="TIGR00419">
    <property type="entry name" value="tim"/>
    <property type="match status" value="1"/>
</dbReference>
<feature type="active site" description="Proton acceptor" evidence="7">
    <location>
        <position position="164"/>
    </location>
</feature>
<dbReference type="Proteomes" id="UP001143304">
    <property type="component" value="Unassembled WGS sequence"/>
</dbReference>
<dbReference type="InterPro" id="IPR013785">
    <property type="entry name" value="Aldolase_TIM"/>
</dbReference>
<sequence>MSQLLVVGNWKMNGSEATVAALLGELALAVQTSGVDVAVCPAYVHLGQAVKVVASSPIAVGAQDCSHRATGAYTGEVSPVMLFDMGCRWVILGHSERRQYHGESDALVAAKLAAAIEAGLSPIVCVGETREQRESGDAESVVAAQLLGALKAQAGIDSLVVAYEPVWAIGTGLTASPQQAQAMHAHIKLVLEGIAGVDAATARVLYGGSVKADNARELFAEEDIDGALVGGASLVASEFLSIVGAASI</sequence>
<dbReference type="PANTHER" id="PTHR21139:SF42">
    <property type="entry name" value="TRIOSEPHOSPHATE ISOMERASE"/>
    <property type="match status" value="1"/>
</dbReference>
<evidence type="ECO:0000313" key="9">
    <source>
        <dbReference type="EMBL" id="MCX2977733.1"/>
    </source>
</evidence>
<keyword evidence="10" id="KW-1185">Reference proteome</keyword>
<dbReference type="RefSeq" id="WP_279249440.1">
    <property type="nucleotide sequence ID" value="NZ_SHNO01000001.1"/>
</dbReference>
<proteinExistence type="inferred from homology"/>
<organism evidence="9 10">
    <name type="scientific">Candidatus Marimicrobium litorale</name>
    <dbReference type="NCBI Taxonomy" id="2518991"/>
    <lineage>
        <taxon>Bacteria</taxon>
        <taxon>Pseudomonadati</taxon>
        <taxon>Pseudomonadota</taxon>
        <taxon>Gammaproteobacteria</taxon>
        <taxon>Cellvibrionales</taxon>
        <taxon>Halieaceae</taxon>
        <taxon>Marimicrobium</taxon>
    </lineage>
</organism>
<dbReference type="HAMAP" id="MF_00147_B">
    <property type="entry name" value="TIM_B"/>
    <property type="match status" value="1"/>
</dbReference>
<evidence type="ECO:0000256" key="6">
    <source>
        <dbReference type="ARBA" id="ARBA00023235"/>
    </source>
</evidence>
<dbReference type="GO" id="GO:0004807">
    <property type="term" value="F:triose-phosphate isomerase activity"/>
    <property type="evidence" value="ECO:0007669"/>
    <property type="project" value="UniProtKB-EC"/>
</dbReference>
<comment type="subcellular location">
    <subcellularLocation>
        <location evidence="7 8">Cytoplasm</location>
    </subcellularLocation>
</comment>
<dbReference type="Gene3D" id="3.20.20.70">
    <property type="entry name" value="Aldolase class I"/>
    <property type="match status" value="1"/>
</dbReference>
<evidence type="ECO:0000256" key="8">
    <source>
        <dbReference type="RuleBase" id="RU363013"/>
    </source>
</evidence>
<comment type="subunit">
    <text evidence="7 8">Homodimer.</text>
</comment>
<dbReference type="InterPro" id="IPR020861">
    <property type="entry name" value="Triosephosphate_isomerase_AS"/>
</dbReference>
<dbReference type="EC" id="5.3.1.1" evidence="7 8"/>
<feature type="binding site" evidence="7">
    <location>
        <position position="209"/>
    </location>
    <ligand>
        <name>substrate</name>
    </ligand>
</feature>
<feature type="binding site" evidence="7">
    <location>
        <position position="170"/>
    </location>
    <ligand>
        <name>substrate</name>
    </ligand>
</feature>
<dbReference type="PROSITE" id="PS00171">
    <property type="entry name" value="TIM_1"/>
    <property type="match status" value="1"/>
</dbReference>
<evidence type="ECO:0000256" key="2">
    <source>
        <dbReference type="ARBA" id="ARBA00007422"/>
    </source>
</evidence>
<dbReference type="InterPro" id="IPR035990">
    <property type="entry name" value="TIM_sf"/>
</dbReference>
<evidence type="ECO:0000256" key="3">
    <source>
        <dbReference type="ARBA" id="ARBA00022432"/>
    </source>
</evidence>
<feature type="binding site" evidence="7">
    <location>
        <begin position="9"/>
        <end position="11"/>
    </location>
    <ligand>
        <name>substrate</name>
    </ligand>
</feature>
<evidence type="ECO:0000313" key="10">
    <source>
        <dbReference type="Proteomes" id="UP001143304"/>
    </source>
</evidence>
<name>A0ABT3T623_9GAMM</name>
<dbReference type="EMBL" id="SHNO01000001">
    <property type="protein sequence ID" value="MCX2977733.1"/>
    <property type="molecule type" value="Genomic_DNA"/>
</dbReference>
<evidence type="ECO:0000256" key="5">
    <source>
        <dbReference type="ARBA" id="ARBA00023152"/>
    </source>
</evidence>
<comment type="caution">
    <text evidence="9">The sequence shown here is derived from an EMBL/GenBank/DDBJ whole genome shotgun (WGS) entry which is preliminary data.</text>
</comment>
<comment type="pathway">
    <text evidence="7 8">Carbohydrate biosynthesis; gluconeogenesis.</text>
</comment>
<feature type="binding site" evidence="7">
    <location>
        <begin position="230"/>
        <end position="231"/>
    </location>
    <ligand>
        <name>substrate</name>
    </ligand>
</feature>
<dbReference type="InterPro" id="IPR000652">
    <property type="entry name" value="Triosephosphate_isomerase"/>
</dbReference>
<evidence type="ECO:0000256" key="7">
    <source>
        <dbReference type="HAMAP-Rule" id="MF_00147"/>
    </source>
</evidence>
<comment type="function">
    <text evidence="7">Involved in the gluconeogenesis. Catalyzes stereospecifically the conversion of dihydroxyacetone phosphate (DHAP) to D-glyceraldehyde-3-phosphate (G3P).</text>
</comment>
<reference evidence="9" key="1">
    <citation type="submission" date="2019-02" db="EMBL/GenBank/DDBJ databases">
        <authorList>
            <person name="Li S.-H."/>
        </authorList>
    </citation>
    <scope>NUCLEOTIDE SEQUENCE</scope>
    <source>
        <strain evidence="9">IMCC11814</strain>
    </source>
</reference>
<comment type="similarity">
    <text evidence="2 7 8">Belongs to the triosephosphate isomerase family.</text>
</comment>
<evidence type="ECO:0000256" key="4">
    <source>
        <dbReference type="ARBA" id="ARBA00022490"/>
    </source>
</evidence>
<keyword evidence="5 7" id="KW-0324">Glycolysis</keyword>
<feature type="active site" description="Electrophile" evidence="7">
    <location>
        <position position="94"/>
    </location>
</feature>
<gene>
    <name evidence="7" type="primary">tpiA</name>
    <name evidence="9" type="ORF">EYC82_10250</name>
</gene>
<evidence type="ECO:0000256" key="1">
    <source>
        <dbReference type="ARBA" id="ARBA00004939"/>
    </source>
</evidence>